<organism evidence="1">
    <name type="scientific">mine drainage metagenome</name>
    <dbReference type="NCBI Taxonomy" id="410659"/>
    <lineage>
        <taxon>unclassified sequences</taxon>
        <taxon>metagenomes</taxon>
        <taxon>ecological metagenomes</taxon>
    </lineage>
</organism>
<gene>
    <name evidence="1" type="ORF">CARN8_7080005</name>
</gene>
<dbReference type="EMBL" id="UOYP01000677">
    <property type="protein sequence ID" value="VAY89551.1"/>
    <property type="molecule type" value="Genomic_DNA"/>
</dbReference>
<proteinExistence type="predicted"/>
<protein>
    <submittedName>
        <fullName evidence="1">Uncharacterized protein</fullName>
    </submittedName>
</protein>
<dbReference type="InterPro" id="IPR014942">
    <property type="entry name" value="AbiEii"/>
</dbReference>
<dbReference type="AlphaFoldDB" id="A0A3P3ZRN7"/>
<evidence type="ECO:0000313" key="1">
    <source>
        <dbReference type="EMBL" id="VAY89551.1"/>
    </source>
</evidence>
<accession>A0A3P3ZRN7</accession>
<sequence length="81" mass="9070">MSKAYGVIRRFSEDVDLTYDIRAIAADLVGDADAPLPASKSQEKKWSKEIRTRLSDWVGAEIVPRLKRNFGAGSFVCNVPW</sequence>
<reference evidence="1" key="1">
    <citation type="submission" date="2018-10" db="EMBL/GenBank/DDBJ databases">
        <authorList>
            <person name="Plewniak F."/>
        </authorList>
    </citation>
    <scope>NUCLEOTIDE SEQUENCE</scope>
</reference>
<name>A0A3P3ZRN7_9ZZZZ</name>
<dbReference type="Pfam" id="PF08843">
    <property type="entry name" value="AbiEii"/>
    <property type="match status" value="1"/>
</dbReference>